<keyword evidence="3" id="KW-1185">Reference proteome</keyword>
<sequence>MISRSGKRAPGRRARPALSNLSGMDDKPGDSAVATLTIGSRYNGPPDSANGGYVSGLLARHLEAEAATVTLRQPPPLDTPMAVERSGDSSLRLTHGDALVAEAAPTAAPEAAIAPVGVEEAVHAQQRFRGWTQHPFTSCFTCGTSRDAGDGLRLFPGPLDDDANTVACVWTPHHSLADTGGRNVTPEAVWAALDCPGAWSGDISGRPLVLGRMAAFVSRTPAVDQEYVVMGKLTGGEGRKQYTTTAVYTAAGELLASAEATWIFLKGS</sequence>
<dbReference type="Proteomes" id="UP000317422">
    <property type="component" value="Unassembled WGS sequence"/>
</dbReference>
<protein>
    <recommendedName>
        <fullName evidence="4">Thioesterase superfamily protein</fullName>
    </recommendedName>
</protein>
<dbReference type="SUPFAM" id="SSF54637">
    <property type="entry name" value="Thioesterase/thiol ester dehydrase-isomerase"/>
    <property type="match status" value="1"/>
</dbReference>
<evidence type="ECO:0000313" key="2">
    <source>
        <dbReference type="EMBL" id="TQN31528.1"/>
    </source>
</evidence>
<dbReference type="Gene3D" id="3.10.129.10">
    <property type="entry name" value="Hotdog Thioesterase"/>
    <property type="match status" value="1"/>
</dbReference>
<evidence type="ECO:0000256" key="1">
    <source>
        <dbReference type="SAM" id="MobiDB-lite"/>
    </source>
</evidence>
<dbReference type="EMBL" id="VFQC01000001">
    <property type="protein sequence ID" value="TQN31528.1"/>
    <property type="molecule type" value="Genomic_DNA"/>
</dbReference>
<proteinExistence type="predicted"/>
<feature type="compositionally biased region" description="Basic residues" evidence="1">
    <location>
        <begin position="1"/>
        <end position="15"/>
    </location>
</feature>
<gene>
    <name evidence="2" type="ORF">FHX37_1435</name>
</gene>
<dbReference type="AlphaFoldDB" id="A0A543NI63"/>
<evidence type="ECO:0000313" key="3">
    <source>
        <dbReference type="Proteomes" id="UP000317422"/>
    </source>
</evidence>
<accession>A0A543NI63</accession>
<evidence type="ECO:0008006" key="4">
    <source>
        <dbReference type="Google" id="ProtNLM"/>
    </source>
</evidence>
<name>A0A543NI63_9ACTN</name>
<feature type="region of interest" description="Disordered" evidence="1">
    <location>
        <begin position="1"/>
        <end position="29"/>
    </location>
</feature>
<dbReference type="InterPro" id="IPR029069">
    <property type="entry name" value="HotDog_dom_sf"/>
</dbReference>
<comment type="caution">
    <text evidence="2">The sequence shown here is derived from an EMBL/GenBank/DDBJ whole genome shotgun (WGS) entry which is preliminary data.</text>
</comment>
<organism evidence="2 3">
    <name type="scientific">Haloactinospora alba</name>
    <dbReference type="NCBI Taxonomy" id="405555"/>
    <lineage>
        <taxon>Bacteria</taxon>
        <taxon>Bacillati</taxon>
        <taxon>Actinomycetota</taxon>
        <taxon>Actinomycetes</taxon>
        <taxon>Streptosporangiales</taxon>
        <taxon>Nocardiopsidaceae</taxon>
        <taxon>Haloactinospora</taxon>
    </lineage>
</organism>
<reference evidence="2 3" key="1">
    <citation type="submission" date="2019-06" db="EMBL/GenBank/DDBJ databases">
        <title>Sequencing the genomes of 1000 actinobacteria strains.</title>
        <authorList>
            <person name="Klenk H.-P."/>
        </authorList>
    </citation>
    <scope>NUCLEOTIDE SEQUENCE [LARGE SCALE GENOMIC DNA]</scope>
    <source>
        <strain evidence="2 3">DSM 45015</strain>
    </source>
</reference>